<name>A0A837D524_9PSEU</name>
<dbReference type="Proteomes" id="UP000030848">
    <property type="component" value="Unassembled WGS sequence"/>
</dbReference>
<feature type="region of interest" description="Disordered" evidence="1">
    <location>
        <begin position="20"/>
        <end position="45"/>
    </location>
</feature>
<dbReference type="AlphaFoldDB" id="A0A837D524"/>
<comment type="caution">
    <text evidence="2">The sequence shown here is derived from an EMBL/GenBank/DDBJ whole genome shotgun (WGS) entry which is preliminary data.</text>
</comment>
<organism evidence="2 3">
    <name type="scientific">Saccharomonospora viridis</name>
    <dbReference type="NCBI Taxonomy" id="1852"/>
    <lineage>
        <taxon>Bacteria</taxon>
        <taxon>Bacillati</taxon>
        <taxon>Actinomycetota</taxon>
        <taxon>Actinomycetes</taxon>
        <taxon>Pseudonocardiales</taxon>
        <taxon>Pseudonocardiaceae</taxon>
        <taxon>Saccharomonospora</taxon>
    </lineage>
</organism>
<proteinExistence type="predicted"/>
<gene>
    <name evidence="2" type="ORF">MINT15_38620</name>
</gene>
<dbReference type="EMBL" id="JRZE01000007">
    <property type="protein sequence ID" value="KHF42345.1"/>
    <property type="molecule type" value="Genomic_DNA"/>
</dbReference>
<protein>
    <submittedName>
        <fullName evidence="2">Uncharacterized protein</fullName>
    </submittedName>
</protein>
<sequence length="45" mass="5038">MTVVVAEGLMRARDRDSHFLGQREWGWTPGSVTPSSGTTRRDHPV</sequence>
<feature type="compositionally biased region" description="Low complexity" evidence="1">
    <location>
        <begin position="28"/>
        <end position="38"/>
    </location>
</feature>
<reference evidence="2 3" key="1">
    <citation type="submission" date="2014-10" db="EMBL/GenBank/DDBJ databases">
        <title>Genome sequence of Micropolyspora internatus JCM3315.</title>
        <authorList>
            <person name="Shin S.-K."/>
            <person name="Yi H."/>
        </authorList>
    </citation>
    <scope>NUCLEOTIDE SEQUENCE [LARGE SCALE GENOMIC DNA]</scope>
    <source>
        <strain evidence="2 3">JCM 3315</strain>
    </source>
</reference>
<evidence type="ECO:0000256" key="1">
    <source>
        <dbReference type="SAM" id="MobiDB-lite"/>
    </source>
</evidence>
<evidence type="ECO:0000313" key="3">
    <source>
        <dbReference type="Proteomes" id="UP000030848"/>
    </source>
</evidence>
<accession>A0A837D524</accession>
<evidence type="ECO:0000313" key="2">
    <source>
        <dbReference type="EMBL" id="KHF42345.1"/>
    </source>
</evidence>